<organism evidence="3 4">
    <name type="scientific">Sulfitobacter albidus</name>
    <dbReference type="NCBI Taxonomy" id="2829501"/>
    <lineage>
        <taxon>Bacteria</taxon>
        <taxon>Pseudomonadati</taxon>
        <taxon>Pseudomonadota</taxon>
        <taxon>Alphaproteobacteria</taxon>
        <taxon>Rhodobacterales</taxon>
        <taxon>Roseobacteraceae</taxon>
        <taxon>Sulfitobacter</taxon>
    </lineage>
</organism>
<dbReference type="InterPro" id="IPR001677">
    <property type="entry name" value="TbpB_B_D"/>
</dbReference>
<accession>A0A975JGA6</accession>
<keyword evidence="1" id="KW-0732">Signal</keyword>
<dbReference type="KEGG" id="sual:KDD17_07465"/>
<proteinExistence type="predicted"/>
<dbReference type="Proteomes" id="UP000683291">
    <property type="component" value="Chromosome 1"/>
</dbReference>
<dbReference type="Pfam" id="PF01298">
    <property type="entry name" value="TbpB_B_D"/>
    <property type="match status" value="1"/>
</dbReference>
<dbReference type="EMBL" id="CP073581">
    <property type="protein sequence ID" value="QUJ77772.1"/>
    <property type="molecule type" value="Genomic_DNA"/>
</dbReference>
<sequence>MTNTLTRLCFPLATLALLGACGGGGRADEQTAAFTAGVSNGQVTTDFDGEVVRGSVNDSRVGLVAFARGVDATSGQFVATAGIEGTPNVGDEVGRGTVTYDAEYGHVAVFNVSRGETSIQGIGLSQAETGTARLTADFSAGTLTGSGTGGGAATPNGIRVDGRVNGQSVSGTATATYSTATSFATLGNSDTIDVRLDGAIGSTGVIATYVGKTEDVTIAGGLVGTAD</sequence>
<evidence type="ECO:0000313" key="3">
    <source>
        <dbReference type="EMBL" id="QUJ77772.1"/>
    </source>
</evidence>
<name>A0A975JGA6_9RHOB</name>
<protein>
    <recommendedName>
        <fullName evidence="2">Transferrin-binding protein B C-lobe/N-lobe beta-barrel domain-containing protein</fullName>
    </recommendedName>
</protein>
<feature type="chain" id="PRO_5037884403" description="Transferrin-binding protein B C-lobe/N-lobe beta-barrel domain-containing protein" evidence="1">
    <location>
        <begin position="28"/>
        <end position="227"/>
    </location>
</feature>
<keyword evidence="4" id="KW-1185">Reference proteome</keyword>
<dbReference type="AlphaFoldDB" id="A0A975JGA6"/>
<dbReference type="PROSITE" id="PS51257">
    <property type="entry name" value="PROKAR_LIPOPROTEIN"/>
    <property type="match status" value="1"/>
</dbReference>
<gene>
    <name evidence="3" type="ORF">KDD17_07465</name>
</gene>
<reference evidence="3" key="1">
    <citation type="submission" date="2021-04" db="EMBL/GenBank/DDBJ databases">
        <title>Complete genome sequence for Sulfitobacter sp. strain JK7-1.</title>
        <authorList>
            <person name="Park S.-J."/>
        </authorList>
    </citation>
    <scope>NUCLEOTIDE SEQUENCE</scope>
    <source>
        <strain evidence="3">JK7-1</strain>
    </source>
</reference>
<evidence type="ECO:0000313" key="4">
    <source>
        <dbReference type="Proteomes" id="UP000683291"/>
    </source>
</evidence>
<feature type="domain" description="Transferrin-binding protein B C-lobe/N-lobe beta-barrel" evidence="2">
    <location>
        <begin position="96"/>
        <end position="179"/>
    </location>
</feature>
<feature type="signal peptide" evidence="1">
    <location>
        <begin position="1"/>
        <end position="27"/>
    </location>
</feature>
<dbReference type="RefSeq" id="WP_212705965.1">
    <property type="nucleotide sequence ID" value="NZ_CP073581.1"/>
</dbReference>
<evidence type="ECO:0000256" key="1">
    <source>
        <dbReference type="SAM" id="SignalP"/>
    </source>
</evidence>
<dbReference type="Gene3D" id="2.40.160.90">
    <property type="match status" value="1"/>
</dbReference>
<evidence type="ECO:0000259" key="2">
    <source>
        <dbReference type="Pfam" id="PF01298"/>
    </source>
</evidence>